<dbReference type="Pfam" id="PF10025">
    <property type="entry name" value="DUF2267"/>
    <property type="match status" value="1"/>
</dbReference>
<sequence length="126" mass="13524">MDERALSAVVADRAVLAKEEAADLIRATLEEMGKQLSGGELQELAINLPEDLAANLPPRHDGGAHPVPLHNFLHALARRTGLKQEEVTRGVRAVLTTLSQTADGTHLRHALSQLPAEYRALATTAP</sequence>
<dbReference type="EMBL" id="JBHMCA010000042">
    <property type="protein sequence ID" value="MFB9445377.1"/>
    <property type="molecule type" value="Genomic_DNA"/>
</dbReference>
<proteinExistence type="predicted"/>
<dbReference type="InterPro" id="IPR038282">
    <property type="entry name" value="DUF2267_sf"/>
</dbReference>
<dbReference type="Gene3D" id="1.10.490.110">
    <property type="entry name" value="Uncharacterized conserved protein DUF2267"/>
    <property type="match status" value="1"/>
</dbReference>
<comment type="caution">
    <text evidence="1">The sequence shown here is derived from an EMBL/GenBank/DDBJ whole genome shotgun (WGS) entry which is preliminary data.</text>
</comment>
<gene>
    <name evidence="1" type="ORF">ACFFTR_20065</name>
</gene>
<organism evidence="1 2">
    <name type="scientific">Dactylosporangium vinaceum</name>
    <dbReference type="NCBI Taxonomy" id="53362"/>
    <lineage>
        <taxon>Bacteria</taxon>
        <taxon>Bacillati</taxon>
        <taxon>Actinomycetota</taxon>
        <taxon>Actinomycetes</taxon>
        <taxon>Micromonosporales</taxon>
        <taxon>Micromonosporaceae</taxon>
        <taxon>Dactylosporangium</taxon>
    </lineage>
</organism>
<dbReference type="RefSeq" id="WP_223103279.1">
    <property type="nucleotide sequence ID" value="NZ_CP061913.1"/>
</dbReference>
<evidence type="ECO:0000313" key="1">
    <source>
        <dbReference type="EMBL" id="MFB9445377.1"/>
    </source>
</evidence>
<keyword evidence="2" id="KW-1185">Reference proteome</keyword>
<protein>
    <submittedName>
        <fullName evidence="1">DUF2267 domain-containing protein</fullName>
    </submittedName>
</protein>
<evidence type="ECO:0000313" key="2">
    <source>
        <dbReference type="Proteomes" id="UP001589608"/>
    </source>
</evidence>
<dbReference type="InterPro" id="IPR018727">
    <property type="entry name" value="DUF2267"/>
</dbReference>
<reference evidence="1 2" key="1">
    <citation type="submission" date="2024-09" db="EMBL/GenBank/DDBJ databases">
        <authorList>
            <person name="Sun Q."/>
            <person name="Mori K."/>
        </authorList>
    </citation>
    <scope>NUCLEOTIDE SEQUENCE [LARGE SCALE GENOMIC DNA]</scope>
    <source>
        <strain evidence="1 2">JCM 3307</strain>
    </source>
</reference>
<name>A0ABV5M979_9ACTN</name>
<dbReference type="Proteomes" id="UP001589608">
    <property type="component" value="Unassembled WGS sequence"/>
</dbReference>
<accession>A0ABV5M979</accession>